<dbReference type="InterPro" id="IPR035994">
    <property type="entry name" value="Nucleoside_phosphorylase_sf"/>
</dbReference>
<dbReference type="EC" id="2.4.2.28" evidence="4"/>
<name>A0ABN8RGA0_9CNID</name>
<evidence type="ECO:0000313" key="6">
    <source>
        <dbReference type="EMBL" id="CAH3177243.1"/>
    </source>
</evidence>
<dbReference type="PANTHER" id="PTHR42679">
    <property type="entry name" value="S-METHYL-5'-THIOADENOSINE PHOSPHORYLASE"/>
    <property type="match status" value="1"/>
</dbReference>
<dbReference type="InterPro" id="IPR018099">
    <property type="entry name" value="Purine_phosphorylase-2_CS"/>
</dbReference>
<feature type="site" description="Important for substrate specificity" evidence="4">
    <location>
        <position position="228"/>
    </location>
</feature>
<feature type="binding site" evidence="4">
    <location>
        <begin position="55"/>
        <end position="56"/>
    </location>
    <ligand>
        <name>phosphate</name>
        <dbReference type="ChEBI" id="CHEBI:43474"/>
    </ligand>
</feature>
<comment type="pathway">
    <text evidence="4">Amino-acid biosynthesis; L-methionine biosynthesis via salvage pathway; S-methyl-5-thio-alpha-D-ribose 1-phosphate from S-methyl-5'-thioadenosine (phosphorylase route): step 1/1.</text>
</comment>
<evidence type="ECO:0000259" key="5">
    <source>
        <dbReference type="Pfam" id="PF01048"/>
    </source>
</evidence>
<dbReference type="PROSITE" id="PS01240">
    <property type="entry name" value="PNP_MTAP_2"/>
    <property type="match status" value="1"/>
</dbReference>
<evidence type="ECO:0000313" key="7">
    <source>
        <dbReference type="Proteomes" id="UP001159427"/>
    </source>
</evidence>
<keyword evidence="7" id="KW-1185">Reference proteome</keyword>
<dbReference type="InterPro" id="IPR010044">
    <property type="entry name" value="MTAP"/>
</dbReference>
<feature type="binding site" evidence="4">
    <location>
        <begin position="215"/>
        <end position="217"/>
    </location>
    <ligand>
        <name>substrate</name>
    </ligand>
</feature>
<evidence type="ECO:0000256" key="2">
    <source>
        <dbReference type="ARBA" id="ARBA00022679"/>
    </source>
</evidence>
<feature type="domain" description="Nucleoside phosphorylase" evidence="5">
    <location>
        <begin position="6"/>
        <end position="250"/>
    </location>
</feature>
<dbReference type="SUPFAM" id="SSF53167">
    <property type="entry name" value="Purine and uridine phosphorylases"/>
    <property type="match status" value="1"/>
</dbReference>
<comment type="catalytic activity">
    <reaction evidence="4">
        <text>S-methyl-5'-thioadenosine + phosphate = 5-(methylsulfanyl)-alpha-D-ribose 1-phosphate + adenine</text>
        <dbReference type="Rhea" id="RHEA:11852"/>
        <dbReference type="ChEBI" id="CHEBI:16708"/>
        <dbReference type="ChEBI" id="CHEBI:17509"/>
        <dbReference type="ChEBI" id="CHEBI:43474"/>
        <dbReference type="ChEBI" id="CHEBI:58533"/>
        <dbReference type="EC" id="2.4.2.28"/>
    </reaction>
</comment>
<keyword evidence="4" id="KW-0963">Cytoplasm</keyword>
<reference evidence="6 7" key="1">
    <citation type="submission" date="2022-05" db="EMBL/GenBank/DDBJ databases">
        <authorList>
            <consortium name="Genoscope - CEA"/>
            <person name="William W."/>
        </authorList>
    </citation>
    <scope>NUCLEOTIDE SEQUENCE [LARGE SCALE GENOMIC DNA]</scope>
</reference>
<dbReference type="Gene3D" id="3.40.50.1580">
    <property type="entry name" value="Nucleoside phosphorylase domain"/>
    <property type="match status" value="1"/>
</dbReference>
<proteinExistence type="inferred from homology"/>
<comment type="subunit">
    <text evidence="4">Homotrimer.</text>
</comment>
<comment type="subcellular location">
    <subcellularLocation>
        <location evidence="4">Cytoplasm</location>
    </subcellularLocation>
    <subcellularLocation>
        <location evidence="4">Nucleus</location>
    </subcellularLocation>
</comment>
<keyword evidence="3 4" id="KW-0660">Purine salvage</keyword>
<feature type="binding site" evidence="4">
    <location>
        <position position="192"/>
    </location>
    <ligand>
        <name>phosphate</name>
        <dbReference type="ChEBI" id="CHEBI:43474"/>
    </ligand>
</feature>
<comment type="similarity">
    <text evidence="4">Belongs to the PNP/MTAP phosphorylase family. MTAP subfamily.</text>
</comment>
<evidence type="ECO:0000256" key="3">
    <source>
        <dbReference type="ARBA" id="ARBA00022726"/>
    </source>
</evidence>
<keyword evidence="2 4" id="KW-0808">Transferase</keyword>
<sequence length="278" mass="30806">MAGKIKIGIIGGSGMDDPDILENRQEKHVTTPYGKPSDVLILGKIKGVDCVVLARHGRKHDVMPTDINYRANIYALKEEGCTHVVVTSACGSLKEEYEPGHIVFPDQFIDRTTKRVSTFYDGKQGSPKGICHMPMHEPYCPHTRKILTEAAKELKLPHHESGTMVVIEGPRFSSKAESRMFKMWGGDIIGMTAVPEIVLANEAGLCYASISMVTDYDCWRDDHDPVSVEAVKKTFKVNVANAKELLLNVIPRIASEKWAEITKEREAAVTNNIMLPSS</sequence>
<dbReference type="NCBIfam" id="TIGR01694">
    <property type="entry name" value="MTAP"/>
    <property type="match status" value="1"/>
</dbReference>
<feature type="binding site" evidence="4">
    <location>
        <begin position="88"/>
        <end position="89"/>
    </location>
    <ligand>
        <name>phosphate</name>
        <dbReference type="ChEBI" id="CHEBI:43474"/>
    </ligand>
</feature>
<gene>
    <name evidence="6" type="ORF">PEVE_00011049</name>
</gene>
<evidence type="ECO:0000256" key="1">
    <source>
        <dbReference type="ARBA" id="ARBA00022676"/>
    </source>
</evidence>
<dbReference type="EMBL" id="CALNXI010001796">
    <property type="protein sequence ID" value="CAH3177243.1"/>
    <property type="molecule type" value="Genomic_DNA"/>
</dbReference>
<keyword evidence="1 4" id="KW-0328">Glycosyltransferase</keyword>
<dbReference type="PANTHER" id="PTHR42679:SF2">
    <property type="entry name" value="S-METHYL-5'-THIOADENOSINE PHOSPHORYLASE"/>
    <property type="match status" value="1"/>
</dbReference>
<dbReference type="Pfam" id="PF01048">
    <property type="entry name" value="PNP_UDP_1"/>
    <property type="match status" value="1"/>
</dbReference>
<comment type="caution">
    <text evidence="6">The sequence shown here is derived from an EMBL/GenBank/DDBJ whole genome shotgun (WGS) entry which is preliminary data.</text>
</comment>
<dbReference type="Proteomes" id="UP001159427">
    <property type="component" value="Unassembled WGS sequence"/>
</dbReference>
<dbReference type="InterPro" id="IPR000845">
    <property type="entry name" value="Nucleoside_phosphorylase_d"/>
</dbReference>
<dbReference type="HAMAP" id="MF_01963">
    <property type="entry name" value="MTAP"/>
    <property type="match status" value="1"/>
</dbReference>
<protein>
    <recommendedName>
        <fullName evidence="4">S-methyl-5'-thioadenosine phosphorylase</fullName>
        <ecNumber evidence="4">2.4.2.28</ecNumber>
    </recommendedName>
    <alternativeName>
        <fullName evidence="4">5'-methylthioadenosine phosphorylase</fullName>
        <shortName evidence="4">MTA phosphorylase</shortName>
        <shortName evidence="4">MTAP</shortName>
        <shortName evidence="4">MTAPase</shortName>
    </alternativeName>
</protein>
<accession>A0ABN8RGA0</accession>
<comment type="function">
    <text evidence="4">Catalyzes the reversible phosphorylation of S-methyl-5'-thioadenosine (MTA) to adenine and 5-methylthioribose-1-phosphate. Involved in the breakdown of MTA, a major by-product of polyamine biosynthesis. Responsible for the first step in the methionine salvage pathway after MTA has been generated from S-adenosylmethionine. Has broad substrate specificity with 6-aminopurine nucleosides as preferred substrates.</text>
</comment>
<dbReference type="CDD" id="cd09010">
    <property type="entry name" value="MTAP_SsMTAPII_like_MTIP"/>
    <property type="match status" value="1"/>
</dbReference>
<organism evidence="6 7">
    <name type="scientific">Porites evermanni</name>
    <dbReference type="NCBI Taxonomy" id="104178"/>
    <lineage>
        <taxon>Eukaryota</taxon>
        <taxon>Metazoa</taxon>
        <taxon>Cnidaria</taxon>
        <taxon>Anthozoa</taxon>
        <taxon>Hexacorallia</taxon>
        <taxon>Scleractinia</taxon>
        <taxon>Fungiina</taxon>
        <taxon>Poritidae</taxon>
        <taxon>Porites</taxon>
    </lineage>
</organism>
<feature type="binding site" evidence="4">
    <location>
        <position position="191"/>
    </location>
    <ligand>
        <name>substrate</name>
    </ligand>
</feature>
<feature type="binding site" evidence="4">
    <location>
        <position position="13"/>
    </location>
    <ligand>
        <name>phosphate</name>
        <dbReference type="ChEBI" id="CHEBI:43474"/>
    </ligand>
</feature>
<feature type="site" description="Important for substrate specificity" evidence="4">
    <location>
        <position position="173"/>
    </location>
</feature>
<evidence type="ECO:0000256" key="4">
    <source>
        <dbReference type="HAMAP-Rule" id="MF_03155"/>
    </source>
</evidence>
<keyword evidence="4" id="KW-0539">Nucleus</keyword>